<dbReference type="STRING" id="2041.AERYTH_06560"/>
<dbReference type="EMBL" id="CP011502">
    <property type="protein sequence ID" value="ALX04373.1"/>
    <property type="molecule type" value="Genomic_DNA"/>
</dbReference>
<dbReference type="InterPro" id="IPR015946">
    <property type="entry name" value="KH_dom-like_a/b"/>
</dbReference>
<evidence type="ECO:0000313" key="2">
    <source>
        <dbReference type="Proteomes" id="UP000067689"/>
    </source>
</evidence>
<dbReference type="GO" id="GO:0004601">
    <property type="term" value="F:peroxidase activity"/>
    <property type="evidence" value="ECO:0007669"/>
    <property type="project" value="InterPro"/>
</dbReference>
<protein>
    <submittedName>
        <fullName evidence="1">Peroxiredoxin</fullName>
    </submittedName>
</protein>
<dbReference type="OrthoDB" id="9807532at2"/>
<dbReference type="AlphaFoldDB" id="A0A0U4CG18"/>
<dbReference type="InterPro" id="IPR019904">
    <property type="entry name" value="Peroxiredoxin_OsmC"/>
</dbReference>
<dbReference type="NCBIfam" id="TIGR03562">
    <property type="entry name" value="osmo_induc_OsmC"/>
    <property type="match status" value="1"/>
</dbReference>
<dbReference type="InterPro" id="IPR052707">
    <property type="entry name" value="OsmC_Ohr_Peroxiredoxin"/>
</dbReference>
<dbReference type="SUPFAM" id="SSF82784">
    <property type="entry name" value="OsmC-like"/>
    <property type="match status" value="1"/>
</dbReference>
<evidence type="ECO:0000313" key="1">
    <source>
        <dbReference type="EMBL" id="ALX04373.1"/>
    </source>
</evidence>
<organism evidence="1 2">
    <name type="scientific">Aeromicrobium erythreum</name>
    <dbReference type="NCBI Taxonomy" id="2041"/>
    <lineage>
        <taxon>Bacteria</taxon>
        <taxon>Bacillati</taxon>
        <taxon>Actinomycetota</taxon>
        <taxon>Actinomycetes</taxon>
        <taxon>Propionibacteriales</taxon>
        <taxon>Nocardioidaceae</taxon>
        <taxon>Aeromicrobium</taxon>
    </lineage>
</organism>
<dbReference type="RefSeq" id="WP_067856212.1">
    <property type="nucleotide sequence ID" value="NZ_CP011502.1"/>
</dbReference>
<name>A0A0U4CG18_9ACTN</name>
<dbReference type="PANTHER" id="PTHR42830:SF1">
    <property type="entry name" value="OSMOTICALLY INDUCIBLE FAMILY PROTEIN"/>
    <property type="match status" value="1"/>
</dbReference>
<dbReference type="GO" id="GO:0006979">
    <property type="term" value="P:response to oxidative stress"/>
    <property type="evidence" value="ECO:0007669"/>
    <property type="project" value="InterPro"/>
</dbReference>
<dbReference type="PANTHER" id="PTHR42830">
    <property type="entry name" value="OSMOTICALLY INDUCIBLE FAMILY PROTEIN"/>
    <property type="match status" value="1"/>
</dbReference>
<dbReference type="Pfam" id="PF02566">
    <property type="entry name" value="OsmC"/>
    <property type="match status" value="1"/>
</dbReference>
<dbReference type="PATRIC" id="fig|2041.4.peg.1376"/>
<dbReference type="Proteomes" id="UP000067689">
    <property type="component" value="Chromosome"/>
</dbReference>
<reference evidence="1 2" key="1">
    <citation type="journal article" date="1991" name="Int. J. Syst. Bacteriol.">
        <title>Description of the erythromycin-producing bacterium Arthrobacter sp. strain NRRL B-3381 as Aeromicrobium erythreum gen. nov., sp. nov.</title>
        <authorList>
            <person name="Miller E.S."/>
            <person name="Woese C.R."/>
            <person name="Brenner S."/>
        </authorList>
    </citation>
    <scope>NUCLEOTIDE SEQUENCE [LARGE SCALE GENOMIC DNA]</scope>
    <source>
        <strain evidence="1 2">AR18</strain>
    </source>
</reference>
<proteinExistence type="predicted"/>
<dbReference type="InterPro" id="IPR003718">
    <property type="entry name" value="OsmC/Ohr_fam"/>
</dbReference>
<dbReference type="Gene3D" id="3.30.300.20">
    <property type="match status" value="1"/>
</dbReference>
<gene>
    <name evidence="1" type="ORF">AERYTH_06560</name>
</gene>
<dbReference type="InterPro" id="IPR036102">
    <property type="entry name" value="OsmC/Ohrsf"/>
</dbReference>
<sequence>MPTRTARTAWDGGFEDGTGQVELTSSGLGTFEMSFPKRSSDDGGGVTNPEELLGAAHSACYTMQLTAVLEKNGGTVRSIETKADVSLGKDDADGGFKIHTIALTVRGEVEGVDDATFQQAAEEAKTGCPLSKALASVDQITLDATLES</sequence>
<accession>A0A0U4CG18</accession>
<keyword evidence="2" id="KW-1185">Reference proteome</keyword>
<dbReference type="KEGG" id="aer:AERYTH_06560"/>